<name>A0A1H0TVR9_9CLOT</name>
<keyword evidence="2" id="KW-1185">Reference proteome</keyword>
<organism evidence="1 2">
    <name type="scientific">Clostridium gasigenes</name>
    <dbReference type="NCBI Taxonomy" id="94869"/>
    <lineage>
        <taxon>Bacteria</taxon>
        <taxon>Bacillati</taxon>
        <taxon>Bacillota</taxon>
        <taxon>Clostridia</taxon>
        <taxon>Eubacteriales</taxon>
        <taxon>Clostridiaceae</taxon>
        <taxon>Clostridium</taxon>
    </lineage>
</organism>
<evidence type="ECO:0000313" key="2">
    <source>
        <dbReference type="Proteomes" id="UP000198597"/>
    </source>
</evidence>
<evidence type="ECO:0000313" key="1">
    <source>
        <dbReference type="EMBL" id="SDP58033.1"/>
    </source>
</evidence>
<dbReference type="Proteomes" id="UP000198597">
    <property type="component" value="Unassembled WGS sequence"/>
</dbReference>
<sequence>MIGFKKGNNISPLKRSVRVKSLGRLPSLNLGYFLIIGFVIIFLARAVGVVNSNSERGGYAYVQMLNLSMPMVKTQVYKDEAYAENKLSVKGVVAEALGLSNINLIGIIGNEVSYFSEATINNPEVRDHNRGFEKFKVNENTIAKLTPEEIAELNDVSKAYNPSLKKTLNSAKPEIFIYHTHTMEQYAESGVAQTNNSDANVVGVGDVLAKELEEGYGISVVHDKTNYSVSYNDAYDRSREGLQKYLSEYGKFKIVIDLHRDSVENKSLVTTTLNDQSLAKFMFVTSQNVPTYDANQKTVDELYGIGSKLFPELIKPTKIFEGLGGINGFNQGFCEGSMIIEVGSHKNAAQEAKLTGKYIARILAEYLNGSE</sequence>
<reference evidence="1 2" key="1">
    <citation type="submission" date="2016-10" db="EMBL/GenBank/DDBJ databases">
        <authorList>
            <person name="de Groot N.N."/>
        </authorList>
    </citation>
    <scope>NUCLEOTIDE SEQUENCE [LARGE SCALE GENOMIC DNA]</scope>
    <source>
        <strain evidence="1 2">DSM 12272</strain>
    </source>
</reference>
<dbReference type="RefSeq" id="WP_089970676.1">
    <property type="nucleotide sequence ID" value="NZ_FNJM01000008.1"/>
</dbReference>
<dbReference type="Pfam" id="PF07454">
    <property type="entry name" value="SpoIIP"/>
    <property type="match status" value="1"/>
</dbReference>
<dbReference type="STRING" id="94869.SAMN04488529_10881"/>
<gene>
    <name evidence="1" type="ORF">SAMN04488529_10881</name>
</gene>
<protein>
    <submittedName>
        <fullName evidence="1">Stage II sporulation protein P</fullName>
    </submittedName>
</protein>
<accession>A0A1H0TVR9</accession>
<dbReference type="NCBIfam" id="TIGR02867">
    <property type="entry name" value="spore_II_P"/>
    <property type="match status" value="1"/>
</dbReference>
<dbReference type="EMBL" id="FNJM01000008">
    <property type="protein sequence ID" value="SDP58033.1"/>
    <property type="molecule type" value="Genomic_DNA"/>
</dbReference>
<dbReference type="AlphaFoldDB" id="A0A1H0TVR9"/>
<proteinExistence type="predicted"/>
<dbReference type="OrthoDB" id="1633470at2"/>
<dbReference type="InterPro" id="IPR010897">
    <property type="entry name" value="Spore_II_P"/>
</dbReference>